<accession>A0A1Y2HHG9</accession>
<feature type="transmembrane region" description="Helical" evidence="2">
    <location>
        <begin position="212"/>
        <end position="231"/>
    </location>
</feature>
<keyword evidence="4" id="KW-1185">Reference proteome</keyword>
<feature type="region of interest" description="Disordered" evidence="1">
    <location>
        <begin position="454"/>
        <end position="483"/>
    </location>
</feature>
<protein>
    <submittedName>
        <fullName evidence="3">Uncharacterized protein</fullName>
    </submittedName>
</protein>
<reference evidence="3 4" key="1">
    <citation type="submission" date="2016-07" db="EMBL/GenBank/DDBJ databases">
        <title>Pervasive Adenine N6-methylation of Active Genes in Fungi.</title>
        <authorList>
            <consortium name="DOE Joint Genome Institute"/>
            <person name="Mondo S.J."/>
            <person name="Dannebaum R.O."/>
            <person name="Kuo R.C."/>
            <person name="Labutti K."/>
            <person name="Haridas S."/>
            <person name="Kuo A."/>
            <person name="Salamov A."/>
            <person name="Ahrendt S.R."/>
            <person name="Lipzen A."/>
            <person name="Sullivan W."/>
            <person name="Andreopoulos W.B."/>
            <person name="Clum A."/>
            <person name="Lindquist E."/>
            <person name="Daum C."/>
            <person name="Ramamoorthy G.K."/>
            <person name="Gryganskyi A."/>
            <person name="Culley D."/>
            <person name="Magnuson J.K."/>
            <person name="James T.Y."/>
            <person name="O'Malley M.A."/>
            <person name="Stajich J.E."/>
            <person name="Spatafora J.W."/>
            <person name="Visel A."/>
            <person name="Grigoriev I.V."/>
        </authorList>
    </citation>
    <scope>NUCLEOTIDE SEQUENCE [LARGE SCALE GENOMIC DNA]</scope>
    <source>
        <strain evidence="3 4">PL171</strain>
    </source>
</reference>
<feature type="transmembrane region" description="Helical" evidence="2">
    <location>
        <begin position="34"/>
        <end position="58"/>
    </location>
</feature>
<keyword evidence="2" id="KW-1133">Transmembrane helix</keyword>
<feature type="transmembrane region" description="Helical" evidence="2">
    <location>
        <begin position="550"/>
        <end position="570"/>
    </location>
</feature>
<feature type="region of interest" description="Disordered" evidence="1">
    <location>
        <begin position="374"/>
        <end position="434"/>
    </location>
</feature>
<organism evidence="3 4">
    <name type="scientific">Catenaria anguillulae PL171</name>
    <dbReference type="NCBI Taxonomy" id="765915"/>
    <lineage>
        <taxon>Eukaryota</taxon>
        <taxon>Fungi</taxon>
        <taxon>Fungi incertae sedis</taxon>
        <taxon>Blastocladiomycota</taxon>
        <taxon>Blastocladiomycetes</taxon>
        <taxon>Blastocladiales</taxon>
        <taxon>Catenariaceae</taxon>
        <taxon>Catenaria</taxon>
    </lineage>
</organism>
<feature type="transmembrane region" description="Helical" evidence="2">
    <location>
        <begin position="184"/>
        <end position="200"/>
    </location>
</feature>
<feature type="transmembrane region" description="Helical" evidence="2">
    <location>
        <begin position="512"/>
        <end position="530"/>
    </location>
</feature>
<feature type="transmembrane region" description="Helical" evidence="2">
    <location>
        <begin position="647"/>
        <end position="666"/>
    </location>
</feature>
<evidence type="ECO:0000256" key="1">
    <source>
        <dbReference type="SAM" id="MobiDB-lite"/>
    </source>
</evidence>
<feature type="transmembrane region" description="Helical" evidence="2">
    <location>
        <begin position="146"/>
        <end position="163"/>
    </location>
</feature>
<name>A0A1Y2HHG9_9FUNG</name>
<comment type="caution">
    <text evidence="3">The sequence shown here is derived from an EMBL/GenBank/DDBJ whole genome shotgun (WGS) entry which is preliminary data.</text>
</comment>
<dbReference type="EMBL" id="MCFL01000032">
    <property type="protein sequence ID" value="ORZ33995.1"/>
    <property type="molecule type" value="Genomic_DNA"/>
</dbReference>
<feature type="transmembrane region" description="Helical" evidence="2">
    <location>
        <begin position="108"/>
        <end position="126"/>
    </location>
</feature>
<sequence length="667" mass="73104">MIPDGSASQSHEASISQQVSNSLPVTQRGSWRSFALATCFMTLLCNAVSLLAFAAAIVTWPQENPKLVDKYNGDAVRAVYDVVVWGLLGLIAKQHYSIIYAPLVQTRTFTAILWSFFALLIGFHVVNVINPTNDPGFADARVFGEIISNLAFLICYVVIPLYLKWSLTQALKTQPHLFPPQEKSRIFSLLIAAMACYYVSRTVKMSTISIPLYVATIVIVIVACILTSTMISRGKVYARHFDFNLLLHCAYGQIRVILRLLGSVLTLDWSKRYSSIIIFIFRTLNGIGVVLMDDTMEAVFAAPILWCDLYARLGESLTSTAAALNYTWTVQDAILYLVPNLIFCILKDGGASDDLRFYITHRVCLLNRLPTPTGELPPTLTQPKAGFTGEQPEKLTAKPLPSGHVPTIAASAPVEETPETSGSPNGAVGDADAPPLPQPCPQVPKRSTQALFTPSLNNEASKSTTSLGSDVESGGKHESKKATISSKNRLINAVKDMQTDLRLQVTRSEQTLIARIVSVFVLSNAYLLALGLGATRADRIWLRTPGEGHLIPALILGGTAVEVVLARWIATKVFRWKIQRLGQWRTWARQRKTGKERSESVHGLTVTHTQQKASAVATRAIGEMGSGAGSSSPVQLWVTRLPQRRDFLMLLVMSCTYACTIVMGAWP</sequence>
<keyword evidence="2" id="KW-0812">Transmembrane</keyword>
<evidence type="ECO:0000313" key="3">
    <source>
        <dbReference type="EMBL" id="ORZ33995.1"/>
    </source>
</evidence>
<proteinExistence type="predicted"/>
<dbReference type="Proteomes" id="UP000193411">
    <property type="component" value="Unassembled WGS sequence"/>
</dbReference>
<keyword evidence="2" id="KW-0472">Membrane</keyword>
<evidence type="ECO:0000256" key="2">
    <source>
        <dbReference type="SAM" id="Phobius"/>
    </source>
</evidence>
<dbReference type="AlphaFoldDB" id="A0A1Y2HHG9"/>
<gene>
    <name evidence="3" type="ORF">BCR44DRAFT_72386</name>
</gene>
<feature type="transmembrane region" description="Helical" evidence="2">
    <location>
        <begin position="78"/>
        <end position="96"/>
    </location>
</feature>
<feature type="compositionally biased region" description="Polar residues" evidence="1">
    <location>
        <begin position="454"/>
        <end position="468"/>
    </location>
</feature>
<dbReference type="OrthoDB" id="5756981at2759"/>
<evidence type="ECO:0000313" key="4">
    <source>
        <dbReference type="Proteomes" id="UP000193411"/>
    </source>
</evidence>